<comment type="caution">
    <text evidence="3">The sequence shown here is derived from an EMBL/GenBank/DDBJ whole genome shotgun (WGS) entry which is preliminary data.</text>
</comment>
<sequence>MTEEQKSMAHAHGHDEHSNGHDAHGHDDHGHDDHGHGGGGVKESPHPWGWVPLSVILTMLLTGLLAPAIAYQGVPEPPMMAVEAQTSGEKEVLGAVENALKVRFQALSTGNRELLPQAFGSAGTGDALTEEESHFAQFSQEFQAAGMRGMPQIAIQPYKIEVSGNRATVVFEYLAIYSQTPIRGGHAWDLAKVQGQWKVVGNGAFIDSPTTSKVTSVVRDFLTAVKFDHKADLRGPWDKTRDPLGLVTKETIEKLAGQGGTWEVVSVTLFGNQGRSMAALPTDADVAKVLVRNADTQEQYLMVVAKVPEGNGPLAASEWKVYGMISEKDLMQS</sequence>
<feature type="region of interest" description="Disordered" evidence="1">
    <location>
        <begin position="1"/>
        <end position="43"/>
    </location>
</feature>
<feature type="compositionally biased region" description="Basic and acidic residues" evidence="1">
    <location>
        <begin position="1"/>
        <end position="36"/>
    </location>
</feature>
<dbReference type="RefSeq" id="WP_131920649.1">
    <property type="nucleotide sequence ID" value="NZ_JAOQNU010000040.1"/>
</dbReference>
<keyword evidence="2" id="KW-1133">Transmembrane helix</keyword>
<dbReference type="EMBL" id="SLXT01000034">
    <property type="protein sequence ID" value="TCP60780.1"/>
    <property type="molecule type" value="Genomic_DNA"/>
</dbReference>
<feature type="transmembrane region" description="Helical" evidence="2">
    <location>
        <begin position="50"/>
        <end position="71"/>
    </location>
</feature>
<dbReference type="AlphaFoldDB" id="A0A4R2RBR4"/>
<dbReference type="OrthoDB" id="2079565at2"/>
<organism evidence="3 4">
    <name type="scientific">Heliophilum fasciatum</name>
    <dbReference type="NCBI Taxonomy" id="35700"/>
    <lineage>
        <taxon>Bacteria</taxon>
        <taxon>Bacillati</taxon>
        <taxon>Bacillota</taxon>
        <taxon>Clostridia</taxon>
        <taxon>Eubacteriales</taxon>
        <taxon>Heliobacteriaceae</taxon>
        <taxon>Heliophilum</taxon>
    </lineage>
</organism>
<dbReference type="Proteomes" id="UP000294813">
    <property type="component" value="Unassembled WGS sequence"/>
</dbReference>
<protein>
    <submittedName>
        <fullName evidence="3">Uncharacterized protein</fullName>
    </submittedName>
</protein>
<reference evidence="3 4" key="1">
    <citation type="submission" date="2019-03" db="EMBL/GenBank/DDBJ databases">
        <title>Genomic Encyclopedia of Type Strains, Phase IV (KMG-IV): sequencing the most valuable type-strain genomes for metagenomic binning, comparative biology and taxonomic classification.</title>
        <authorList>
            <person name="Goeker M."/>
        </authorList>
    </citation>
    <scope>NUCLEOTIDE SEQUENCE [LARGE SCALE GENOMIC DNA]</scope>
    <source>
        <strain evidence="3 4">DSM 11170</strain>
    </source>
</reference>
<evidence type="ECO:0000313" key="4">
    <source>
        <dbReference type="Proteomes" id="UP000294813"/>
    </source>
</evidence>
<name>A0A4R2RBR4_9FIRM</name>
<evidence type="ECO:0000313" key="3">
    <source>
        <dbReference type="EMBL" id="TCP60780.1"/>
    </source>
</evidence>
<keyword evidence="4" id="KW-1185">Reference proteome</keyword>
<accession>A0A4R2RBR4</accession>
<gene>
    <name evidence="3" type="ORF">EDD73_13412</name>
</gene>
<evidence type="ECO:0000256" key="2">
    <source>
        <dbReference type="SAM" id="Phobius"/>
    </source>
</evidence>
<evidence type="ECO:0000256" key="1">
    <source>
        <dbReference type="SAM" id="MobiDB-lite"/>
    </source>
</evidence>
<keyword evidence="2" id="KW-0472">Membrane</keyword>
<proteinExistence type="predicted"/>
<keyword evidence="2" id="KW-0812">Transmembrane</keyword>